<evidence type="ECO:0000313" key="19">
    <source>
        <dbReference type="EMBL" id="UOF01811.1"/>
    </source>
</evidence>
<sequence length="138" mass="15344">MAQNSQPVLVVAALIRRYGDPEKKILIVRRGPGQTGAGAWEFPGGKVEKGESPEQALVREIHEELGIEIKVGALLGEAVYAYPSKVIKLRVHWSESLSSDLQLVEHDAFKWLKPEEIQVTELSEADRPFVEMILQGSK</sequence>
<evidence type="ECO:0000256" key="6">
    <source>
        <dbReference type="ARBA" id="ARBA00022763"/>
    </source>
</evidence>
<gene>
    <name evidence="19" type="ORF">MNR06_02445</name>
</gene>
<dbReference type="InterPro" id="IPR000086">
    <property type="entry name" value="NUDIX_hydrolase_dom"/>
</dbReference>
<keyword evidence="8" id="KW-0460">Magnesium</keyword>
<dbReference type="EMBL" id="CP093442">
    <property type="protein sequence ID" value="UOF01811.1"/>
    <property type="molecule type" value="Genomic_DNA"/>
</dbReference>
<keyword evidence="20" id="KW-1185">Reference proteome</keyword>
<evidence type="ECO:0000256" key="12">
    <source>
        <dbReference type="ARBA" id="ARBA00038905"/>
    </source>
</evidence>
<keyword evidence="6" id="KW-0227">DNA damage</keyword>
<evidence type="ECO:0000256" key="4">
    <source>
        <dbReference type="ARBA" id="ARBA00022705"/>
    </source>
</evidence>
<name>A0ABY4CDK7_9BACT</name>
<evidence type="ECO:0000256" key="13">
    <source>
        <dbReference type="ARBA" id="ARBA00040794"/>
    </source>
</evidence>
<evidence type="ECO:0000256" key="10">
    <source>
        <dbReference type="ARBA" id="ARBA00035861"/>
    </source>
</evidence>
<comment type="cofactor">
    <cofactor evidence="1">
        <name>Mg(2+)</name>
        <dbReference type="ChEBI" id="CHEBI:18420"/>
    </cofactor>
</comment>
<keyword evidence="3" id="KW-0515">Mutator protein</keyword>
<evidence type="ECO:0000256" key="17">
    <source>
        <dbReference type="RuleBase" id="RU003476"/>
    </source>
</evidence>
<dbReference type="PRINTS" id="PR00502">
    <property type="entry name" value="NUDIXFAMILY"/>
</dbReference>
<dbReference type="PROSITE" id="PS00893">
    <property type="entry name" value="NUDIX_BOX"/>
    <property type="match status" value="1"/>
</dbReference>
<evidence type="ECO:0000256" key="15">
    <source>
        <dbReference type="ARBA" id="ARBA00041979"/>
    </source>
</evidence>
<keyword evidence="7 17" id="KW-0378">Hydrolase</keyword>
<dbReference type="PROSITE" id="PS51462">
    <property type="entry name" value="NUDIX"/>
    <property type="match status" value="1"/>
</dbReference>
<proteinExistence type="inferred from homology"/>
<comment type="catalytic activity">
    <reaction evidence="10">
        <text>8-oxo-dGTP + H2O = 8-oxo-dGMP + diphosphate + H(+)</text>
        <dbReference type="Rhea" id="RHEA:31575"/>
        <dbReference type="ChEBI" id="CHEBI:15377"/>
        <dbReference type="ChEBI" id="CHEBI:15378"/>
        <dbReference type="ChEBI" id="CHEBI:33019"/>
        <dbReference type="ChEBI" id="CHEBI:63224"/>
        <dbReference type="ChEBI" id="CHEBI:77896"/>
        <dbReference type="EC" id="3.6.1.55"/>
    </reaction>
</comment>
<reference evidence="19" key="1">
    <citation type="submission" date="2022-03" db="EMBL/GenBank/DDBJ databases">
        <title>Genome Identification and Characterization of new species Bdellovibrio reynosense LBG001 sp. nov. from a Mexico soil sample.</title>
        <authorList>
            <person name="Camilli A."/>
            <person name="Ajao Y."/>
            <person name="Guo X."/>
        </authorList>
    </citation>
    <scope>NUCLEOTIDE SEQUENCE</scope>
    <source>
        <strain evidence="19">LBG001</strain>
    </source>
</reference>
<evidence type="ECO:0000259" key="18">
    <source>
        <dbReference type="PROSITE" id="PS51462"/>
    </source>
</evidence>
<keyword evidence="9" id="KW-0234">DNA repair</keyword>
<evidence type="ECO:0000256" key="2">
    <source>
        <dbReference type="ARBA" id="ARBA00005582"/>
    </source>
</evidence>
<evidence type="ECO:0000256" key="1">
    <source>
        <dbReference type="ARBA" id="ARBA00001946"/>
    </source>
</evidence>
<feature type="domain" description="Nudix hydrolase" evidence="18">
    <location>
        <begin position="6"/>
        <end position="135"/>
    </location>
</feature>
<dbReference type="Proteomes" id="UP000830116">
    <property type="component" value="Chromosome"/>
</dbReference>
<dbReference type="Gene3D" id="3.90.79.10">
    <property type="entry name" value="Nucleoside Triphosphate Pyrophosphohydrolase"/>
    <property type="match status" value="1"/>
</dbReference>
<evidence type="ECO:0000313" key="20">
    <source>
        <dbReference type="Proteomes" id="UP000830116"/>
    </source>
</evidence>
<evidence type="ECO:0000256" key="14">
    <source>
        <dbReference type="ARBA" id="ARBA00041592"/>
    </source>
</evidence>
<comment type="similarity">
    <text evidence="2 17">Belongs to the Nudix hydrolase family.</text>
</comment>
<organism evidence="19 20">
    <name type="scientific">Bdellovibrio reynosensis</name>
    <dbReference type="NCBI Taxonomy" id="2835041"/>
    <lineage>
        <taxon>Bacteria</taxon>
        <taxon>Pseudomonadati</taxon>
        <taxon>Bdellovibrionota</taxon>
        <taxon>Bdellovibrionia</taxon>
        <taxon>Bdellovibrionales</taxon>
        <taxon>Pseudobdellovibrionaceae</taxon>
        <taxon>Bdellovibrio</taxon>
    </lineage>
</organism>
<protein>
    <recommendedName>
        <fullName evidence="13">8-oxo-dGTP diphosphatase</fullName>
        <ecNumber evidence="12">3.6.1.55</ecNumber>
    </recommendedName>
    <alternativeName>
        <fullName evidence="16">7,8-dihydro-8-oxoguanine-triphosphatase</fullName>
    </alternativeName>
    <alternativeName>
        <fullName evidence="15">Mutator protein MutT</fullName>
    </alternativeName>
    <alternativeName>
        <fullName evidence="14">dGTP pyrophosphohydrolase</fullName>
    </alternativeName>
</protein>
<dbReference type="InterPro" id="IPR020476">
    <property type="entry name" value="Nudix_hydrolase"/>
</dbReference>
<dbReference type="InterPro" id="IPR020084">
    <property type="entry name" value="NUDIX_hydrolase_CS"/>
</dbReference>
<dbReference type="PANTHER" id="PTHR47707:SF1">
    <property type="entry name" value="NUDIX HYDROLASE FAMILY PROTEIN"/>
    <property type="match status" value="1"/>
</dbReference>
<dbReference type="EC" id="3.6.1.55" evidence="12"/>
<dbReference type="PANTHER" id="PTHR47707">
    <property type="entry name" value="8-OXO-DGTP DIPHOSPHATASE"/>
    <property type="match status" value="1"/>
</dbReference>
<dbReference type="Pfam" id="PF00293">
    <property type="entry name" value="NUDIX"/>
    <property type="match status" value="1"/>
</dbReference>
<dbReference type="CDD" id="cd03425">
    <property type="entry name" value="NUDIX_MutT_NudA_like"/>
    <property type="match status" value="1"/>
</dbReference>
<dbReference type="InterPro" id="IPR015797">
    <property type="entry name" value="NUDIX_hydrolase-like_dom_sf"/>
</dbReference>
<accession>A0ABY4CDK7</accession>
<dbReference type="SUPFAM" id="SSF55811">
    <property type="entry name" value="Nudix"/>
    <property type="match status" value="1"/>
</dbReference>
<evidence type="ECO:0000256" key="8">
    <source>
        <dbReference type="ARBA" id="ARBA00022842"/>
    </source>
</evidence>
<dbReference type="InterPro" id="IPR047127">
    <property type="entry name" value="MutT-like"/>
</dbReference>
<comment type="catalytic activity">
    <reaction evidence="11">
        <text>8-oxo-GTP + H2O = 8-oxo-GMP + diphosphate + H(+)</text>
        <dbReference type="Rhea" id="RHEA:67616"/>
        <dbReference type="ChEBI" id="CHEBI:15377"/>
        <dbReference type="ChEBI" id="CHEBI:15378"/>
        <dbReference type="ChEBI" id="CHEBI:33019"/>
        <dbReference type="ChEBI" id="CHEBI:143553"/>
        <dbReference type="ChEBI" id="CHEBI:145694"/>
    </reaction>
</comment>
<keyword evidence="5" id="KW-0479">Metal-binding</keyword>
<evidence type="ECO:0000256" key="3">
    <source>
        <dbReference type="ARBA" id="ARBA00022457"/>
    </source>
</evidence>
<evidence type="ECO:0000256" key="11">
    <source>
        <dbReference type="ARBA" id="ARBA00036904"/>
    </source>
</evidence>
<evidence type="ECO:0000256" key="9">
    <source>
        <dbReference type="ARBA" id="ARBA00023204"/>
    </source>
</evidence>
<evidence type="ECO:0000256" key="7">
    <source>
        <dbReference type="ARBA" id="ARBA00022801"/>
    </source>
</evidence>
<evidence type="ECO:0000256" key="5">
    <source>
        <dbReference type="ARBA" id="ARBA00022723"/>
    </source>
</evidence>
<dbReference type="RefSeq" id="WP_243538418.1">
    <property type="nucleotide sequence ID" value="NZ_CP093442.1"/>
</dbReference>
<keyword evidence="4" id="KW-0235">DNA replication</keyword>
<evidence type="ECO:0000256" key="16">
    <source>
        <dbReference type="ARBA" id="ARBA00042798"/>
    </source>
</evidence>